<dbReference type="Proteomes" id="UP000807353">
    <property type="component" value="Unassembled WGS sequence"/>
</dbReference>
<reference evidence="1" key="1">
    <citation type="submission" date="2020-11" db="EMBL/GenBank/DDBJ databases">
        <authorList>
            <consortium name="DOE Joint Genome Institute"/>
            <person name="Ahrendt S."/>
            <person name="Riley R."/>
            <person name="Andreopoulos W."/>
            <person name="Labutti K."/>
            <person name="Pangilinan J."/>
            <person name="Ruiz-Duenas F.J."/>
            <person name="Barrasa J.M."/>
            <person name="Sanchez-Garcia M."/>
            <person name="Camarero S."/>
            <person name="Miyauchi S."/>
            <person name="Serrano A."/>
            <person name="Linde D."/>
            <person name="Babiker R."/>
            <person name="Drula E."/>
            <person name="Ayuso-Fernandez I."/>
            <person name="Pacheco R."/>
            <person name="Padilla G."/>
            <person name="Ferreira P."/>
            <person name="Barriuso J."/>
            <person name="Kellner H."/>
            <person name="Castanera R."/>
            <person name="Alfaro M."/>
            <person name="Ramirez L."/>
            <person name="Pisabarro A.G."/>
            <person name="Kuo A."/>
            <person name="Tritt A."/>
            <person name="Lipzen A."/>
            <person name="He G."/>
            <person name="Yan M."/>
            <person name="Ng V."/>
            <person name="Cullen D."/>
            <person name="Martin F."/>
            <person name="Rosso M.-N."/>
            <person name="Henrissat B."/>
            <person name="Hibbett D."/>
            <person name="Martinez A.T."/>
            <person name="Grigoriev I.V."/>
        </authorList>
    </citation>
    <scope>NUCLEOTIDE SEQUENCE</scope>
    <source>
        <strain evidence="1">CBS 247.69</strain>
    </source>
</reference>
<name>A0A9P5Y8D8_9AGAR</name>
<dbReference type="AlphaFoldDB" id="A0A9P5Y8D8"/>
<organism evidence="1 2">
    <name type="scientific">Collybia nuda</name>
    <dbReference type="NCBI Taxonomy" id="64659"/>
    <lineage>
        <taxon>Eukaryota</taxon>
        <taxon>Fungi</taxon>
        <taxon>Dikarya</taxon>
        <taxon>Basidiomycota</taxon>
        <taxon>Agaricomycotina</taxon>
        <taxon>Agaricomycetes</taxon>
        <taxon>Agaricomycetidae</taxon>
        <taxon>Agaricales</taxon>
        <taxon>Tricholomatineae</taxon>
        <taxon>Clitocybaceae</taxon>
        <taxon>Collybia</taxon>
    </lineage>
</organism>
<dbReference type="EMBL" id="MU150257">
    <property type="protein sequence ID" value="KAF9464037.1"/>
    <property type="molecule type" value="Genomic_DNA"/>
</dbReference>
<evidence type="ECO:0000313" key="1">
    <source>
        <dbReference type="EMBL" id="KAF9464037.1"/>
    </source>
</evidence>
<proteinExistence type="predicted"/>
<evidence type="ECO:0000313" key="2">
    <source>
        <dbReference type="Proteomes" id="UP000807353"/>
    </source>
</evidence>
<protein>
    <submittedName>
        <fullName evidence="1">Uncharacterized protein</fullName>
    </submittedName>
</protein>
<accession>A0A9P5Y8D8</accession>
<keyword evidence="2" id="KW-1185">Reference proteome</keyword>
<comment type="caution">
    <text evidence="1">The sequence shown here is derived from an EMBL/GenBank/DDBJ whole genome shotgun (WGS) entry which is preliminary data.</text>
</comment>
<sequence>MNVCQIRMMSILPNYAEEIMAYAVRHDYPDIMYAAAPLLLEKPLENVLAEFPPAIAIAWTRYHATWSTCARSAMLILPKFIKPYSQPKQTQNWDQYDGCNCGQPIDSTVNKIIMVLAEGIAPLKDLSWTEKPDLVCCAQMKPAIVNWRASVDRSIKNIPDLSTFV</sequence>
<dbReference type="OrthoDB" id="3184970at2759"/>
<gene>
    <name evidence="1" type="ORF">BDZ94DRAFT_1308291</name>
</gene>